<dbReference type="GO" id="GO:0004252">
    <property type="term" value="F:serine-type endopeptidase activity"/>
    <property type="evidence" value="ECO:0007669"/>
    <property type="project" value="UniProtKB-UniRule"/>
</dbReference>
<dbReference type="EMBL" id="MFZH01000036">
    <property type="protein sequence ID" value="OGK18146.1"/>
    <property type="molecule type" value="Genomic_DNA"/>
</dbReference>
<evidence type="ECO:0000256" key="1">
    <source>
        <dbReference type="ARBA" id="ARBA00004370"/>
    </source>
</evidence>
<dbReference type="GO" id="GO:0009003">
    <property type="term" value="F:signal peptidase activity"/>
    <property type="evidence" value="ECO:0007669"/>
    <property type="project" value="UniProtKB-EC"/>
</dbReference>
<evidence type="ECO:0000256" key="2">
    <source>
        <dbReference type="ARBA" id="ARBA00022692"/>
    </source>
</evidence>
<reference evidence="7 8" key="1">
    <citation type="journal article" date="2016" name="Nat. Commun.">
        <title>Thousands of microbial genomes shed light on interconnected biogeochemical processes in an aquifer system.</title>
        <authorList>
            <person name="Anantharaman K."/>
            <person name="Brown C.T."/>
            <person name="Hug L.A."/>
            <person name="Sharon I."/>
            <person name="Castelle C.J."/>
            <person name="Probst A.J."/>
            <person name="Thomas B.C."/>
            <person name="Singh A."/>
            <person name="Wilkins M.J."/>
            <person name="Karaoz U."/>
            <person name="Brodie E.L."/>
            <person name="Williams K.H."/>
            <person name="Hubbard S.S."/>
            <person name="Banfield J.F."/>
        </authorList>
    </citation>
    <scope>NUCLEOTIDE SEQUENCE [LARGE SCALE GENOMIC DNA]</scope>
</reference>
<organism evidence="7 8">
    <name type="scientific">Candidatus Roizmanbacteria bacterium RIFCSPHIGHO2_01_FULL_39_24</name>
    <dbReference type="NCBI Taxonomy" id="1802032"/>
    <lineage>
        <taxon>Bacteria</taxon>
        <taxon>Candidatus Roizmaniibacteriota</taxon>
    </lineage>
</organism>
<feature type="transmembrane region" description="Helical" evidence="6">
    <location>
        <begin position="7"/>
        <end position="26"/>
    </location>
</feature>
<dbReference type="AlphaFoldDB" id="A0A1F7GH81"/>
<dbReference type="GO" id="GO:0016020">
    <property type="term" value="C:membrane"/>
    <property type="evidence" value="ECO:0007669"/>
    <property type="project" value="UniProtKB-SubCell"/>
</dbReference>
<dbReference type="CDD" id="cd06530">
    <property type="entry name" value="S26_SPase_I"/>
    <property type="match status" value="1"/>
</dbReference>
<dbReference type="EC" id="3.4.21.89" evidence="5"/>
<dbReference type="NCBIfam" id="TIGR02228">
    <property type="entry name" value="sigpep_I_arch"/>
    <property type="match status" value="1"/>
</dbReference>
<feature type="transmembrane region" description="Helical" evidence="6">
    <location>
        <begin position="134"/>
        <end position="153"/>
    </location>
</feature>
<evidence type="ECO:0000313" key="8">
    <source>
        <dbReference type="Proteomes" id="UP000176850"/>
    </source>
</evidence>
<dbReference type="GO" id="GO:0006465">
    <property type="term" value="P:signal peptide processing"/>
    <property type="evidence" value="ECO:0007669"/>
    <property type="project" value="UniProtKB-UniRule"/>
</dbReference>
<dbReference type="InterPro" id="IPR019533">
    <property type="entry name" value="Peptidase_S26"/>
</dbReference>
<evidence type="ECO:0000256" key="3">
    <source>
        <dbReference type="ARBA" id="ARBA00022989"/>
    </source>
</evidence>
<evidence type="ECO:0000256" key="5">
    <source>
        <dbReference type="NCBIfam" id="TIGR02228"/>
    </source>
</evidence>
<name>A0A1F7GH81_9BACT</name>
<dbReference type="SUPFAM" id="SSF51306">
    <property type="entry name" value="LexA/Signal peptidase"/>
    <property type="match status" value="1"/>
</dbReference>
<sequence>MNTIKKILFSVLLVLYAMVFFVFITSRSGFISNIRSFVVVTGSMEPNMPVGTLVFTKPQPSYTENDIVAFEKDGRTITHRIVKVIKSKSGTSYSTKGDANNAPDTMETTSKSIYGKSIFPVPYVGSAVTTLRTVPGFIVFILIPALIFIAFEFKNIKEEIVKETEKRFQHKDAETSSA</sequence>
<keyword evidence="4 6" id="KW-0472">Membrane</keyword>
<proteinExistence type="predicted"/>
<dbReference type="PANTHER" id="PTHR10806:SF6">
    <property type="entry name" value="SIGNAL PEPTIDASE COMPLEX CATALYTIC SUBUNIT SEC11"/>
    <property type="match status" value="1"/>
</dbReference>
<comment type="caution">
    <text evidence="7">The sequence shown here is derived from an EMBL/GenBank/DDBJ whole genome shotgun (WGS) entry which is preliminary data.</text>
</comment>
<keyword evidence="2 6" id="KW-0812">Transmembrane</keyword>
<keyword evidence="3 6" id="KW-1133">Transmembrane helix</keyword>
<evidence type="ECO:0000256" key="4">
    <source>
        <dbReference type="ARBA" id="ARBA00023136"/>
    </source>
</evidence>
<evidence type="ECO:0000256" key="6">
    <source>
        <dbReference type="SAM" id="Phobius"/>
    </source>
</evidence>
<gene>
    <name evidence="7" type="ORF">A2799_03125</name>
</gene>
<dbReference type="PANTHER" id="PTHR10806">
    <property type="entry name" value="SIGNAL PEPTIDASE COMPLEX CATALYTIC SUBUNIT SEC11"/>
    <property type="match status" value="1"/>
</dbReference>
<dbReference type="InterPro" id="IPR001733">
    <property type="entry name" value="Peptidase_S26B"/>
</dbReference>
<accession>A0A1F7GH81</accession>
<comment type="subcellular location">
    <subcellularLocation>
        <location evidence="1">Membrane</location>
    </subcellularLocation>
</comment>
<dbReference type="InterPro" id="IPR036286">
    <property type="entry name" value="LexA/Signal_pep-like_sf"/>
</dbReference>
<evidence type="ECO:0000313" key="7">
    <source>
        <dbReference type="EMBL" id="OGK18146.1"/>
    </source>
</evidence>
<protein>
    <recommendedName>
        <fullName evidence="5">Signal peptidase I</fullName>
        <ecNumber evidence="5">3.4.21.89</ecNumber>
    </recommendedName>
</protein>
<dbReference type="Proteomes" id="UP000176850">
    <property type="component" value="Unassembled WGS sequence"/>
</dbReference>